<evidence type="ECO:0000313" key="2">
    <source>
        <dbReference type="Proteomes" id="UP001150924"/>
    </source>
</evidence>
<reference evidence="1" key="1">
    <citation type="submission" date="2022-11" db="EMBL/GenBank/DDBJ databases">
        <title>Minimal conservation of predation-associated metabolite biosynthetic gene clusters underscores biosynthetic potential of Myxococcota including descriptions for ten novel species: Archangium lansinium sp. nov., Myxococcus landrumus sp. nov., Nannocystis bai.</title>
        <authorList>
            <person name="Ahearne A."/>
            <person name="Stevens C."/>
            <person name="Phillips K."/>
        </authorList>
    </citation>
    <scope>NUCLEOTIDE SEQUENCE</scope>
    <source>
        <strain evidence="1">Na p29</strain>
    </source>
</reference>
<dbReference type="AlphaFoldDB" id="A0A9X3IX26"/>
<keyword evidence="2" id="KW-1185">Reference proteome</keyword>
<dbReference type="Proteomes" id="UP001150924">
    <property type="component" value="Unassembled WGS sequence"/>
</dbReference>
<evidence type="ECO:0000313" key="1">
    <source>
        <dbReference type="EMBL" id="MCY1005368.1"/>
    </source>
</evidence>
<organism evidence="1 2">
    <name type="scientific">Nannocystis pusilla</name>
    <dbReference type="NCBI Taxonomy" id="889268"/>
    <lineage>
        <taxon>Bacteria</taxon>
        <taxon>Pseudomonadati</taxon>
        <taxon>Myxococcota</taxon>
        <taxon>Polyangia</taxon>
        <taxon>Nannocystales</taxon>
        <taxon>Nannocystaceae</taxon>
        <taxon>Nannocystis</taxon>
    </lineage>
</organism>
<proteinExistence type="predicted"/>
<gene>
    <name evidence="1" type="ORF">OV079_07240</name>
</gene>
<dbReference type="EMBL" id="JAPNKE010000002">
    <property type="protein sequence ID" value="MCY1005368.1"/>
    <property type="molecule type" value="Genomic_DNA"/>
</dbReference>
<comment type="caution">
    <text evidence="1">The sequence shown here is derived from an EMBL/GenBank/DDBJ whole genome shotgun (WGS) entry which is preliminary data.</text>
</comment>
<dbReference type="RefSeq" id="WP_267767034.1">
    <property type="nucleotide sequence ID" value="NZ_JAPNKE010000002.1"/>
</dbReference>
<sequence length="69" mass="7489">MEEEVPCDGERGRGYDRVELGHDATLSALREVRDLAGSACGAARLYGASSDAAWRAFTSTRTSLSRVRK</sequence>
<protein>
    <submittedName>
        <fullName evidence="1">Uncharacterized protein</fullName>
    </submittedName>
</protein>
<name>A0A9X3IX26_9BACT</name>
<accession>A0A9X3IX26</accession>